<gene>
    <name evidence="1" type="ORF">A6769_02770</name>
</gene>
<organism evidence="1 2">
    <name type="scientific">Nostoc punctiforme NIES-2108</name>
    <dbReference type="NCBI Taxonomy" id="1356359"/>
    <lineage>
        <taxon>Bacteria</taxon>
        <taxon>Bacillati</taxon>
        <taxon>Cyanobacteriota</taxon>
        <taxon>Cyanophyceae</taxon>
        <taxon>Nostocales</taxon>
        <taxon>Nostocaceae</taxon>
        <taxon>Nostoc</taxon>
    </lineage>
</organism>
<name>A0A367RUM5_NOSPU</name>
<dbReference type="Proteomes" id="UP000252085">
    <property type="component" value="Unassembled WGS sequence"/>
</dbReference>
<dbReference type="InterPro" id="IPR054053">
    <property type="entry name" value="DUF6887"/>
</dbReference>
<evidence type="ECO:0000313" key="2">
    <source>
        <dbReference type="Proteomes" id="UP000252085"/>
    </source>
</evidence>
<dbReference type="Pfam" id="PF21826">
    <property type="entry name" value="DUF6887"/>
    <property type="match status" value="1"/>
</dbReference>
<protein>
    <submittedName>
        <fullName evidence="1">Uncharacterized protein</fullName>
    </submittedName>
</protein>
<reference evidence="1 2" key="1">
    <citation type="submission" date="2016-04" db="EMBL/GenBank/DDBJ databases">
        <authorList>
            <person name="Evans L.H."/>
            <person name="Alamgir A."/>
            <person name="Owens N."/>
            <person name="Weber N.D."/>
            <person name="Virtaneva K."/>
            <person name="Barbian K."/>
            <person name="Babar A."/>
            <person name="Rosenke K."/>
        </authorList>
    </citation>
    <scope>NUCLEOTIDE SEQUENCE [LARGE SCALE GENOMIC DNA]</scope>
    <source>
        <strain evidence="1">NIES-2108</strain>
    </source>
</reference>
<accession>A0A367RUM5</accession>
<comment type="caution">
    <text evidence="1">The sequence shown here is derived from an EMBL/GenBank/DDBJ whole genome shotgun (WGS) entry which is preliminary data.</text>
</comment>
<dbReference type="EMBL" id="LXQE01000075">
    <property type="protein sequence ID" value="RCJ40307.1"/>
    <property type="molecule type" value="Genomic_DNA"/>
</dbReference>
<sequence>MSKPNFHAMSQKELHDYVLAHREDQEAFYAYVDKLHLEGNWIEMPPLQSEQDLENYPQFIERIRSTSEPQDEAV</sequence>
<evidence type="ECO:0000313" key="1">
    <source>
        <dbReference type="EMBL" id="RCJ40307.1"/>
    </source>
</evidence>
<dbReference type="AlphaFoldDB" id="A0A367RUM5"/>
<proteinExistence type="predicted"/>